<evidence type="ECO:0000313" key="2">
    <source>
        <dbReference type="Proteomes" id="UP001066276"/>
    </source>
</evidence>
<name>A0AAV7M1Q6_PLEWA</name>
<accession>A0AAV7M1Q6</accession>
<dbReference type="EMBL" id="JANPWB010000014">
    <property type="protein sequence ID" value="KAJ1097079.1"/>
    <property type="molecule type" value="Genomic_DNA"/>
</dbReference>
<reference evidence="1" key="1">
    <citation type="journal article" date="2022" name="bioRxiv">
        <title>Sequencing and chromosome-scale assembly of the giantPleurodeles waltlgenome.</title>
        <authorList>
            <person name="Brown T."/>
            <person name="Elewa A."/>
            <person name="Iarovenko S."/>
            <person name="Subramanian E."/>
            <person name="Araus A.J."/>
            <person name="Petzold A."/>
            <person name="Susuki M."/>
            <person name="Suzuki K.-i.T."/>
            <person name="Hayashi T."/>
            <person name="Toyoda A."/>
            <person name="Oliveira C."/>
            <person name="Osipova E."/>
            <person name="Leigh N.D."/>
            <person name="Simon A."/>
            <person name="Yun M.H."/>
        </authorList>
    </citation>
    <scope>NUCLEOTIDE SEQUENCE</scope>
    <source>
        <strain evidence="1">20211129_DDA</strain>
        <tissue evidence="1">Liver</tissue>
    </source>
</reference>
<gene>
    <name evidence="1" type="ORF">NDU88_002206</name>
</gene>
<organism evidence="1 2">
    <name type="scientific">Pleurodeles waltl</name>
    <name type="common">Iberian ribbed newt</name>
    <dbReference type="NCBI Taxonomy" id="8319"/>
    <lineage>
        <taxon>Eukaryota</taxon>
        <taxon>Metazoa</taxon>
        <taxon>Chordata</taxon>
        <taxon>Craniata</taxon>
        <taxon>Vertebrata</taxon>
        <taxon>Euteleostomi</taxon>
        <taxon>Amphibia</taxon>
        <taxon>Batrachia</taxon>
        <taxon>Caudata</taxon>
        <taxon>Salamandroidea</taxon>
        <taxon>Salamandridae</taxon>
        <taxon>Pleurodelinae</taxon>
        <taxon>Pleurodeles</taxon>
    </lineage>
</organism>
<sequence>MAHSIEKVAMEEGARTRLLDHVVVKEKKDTATSLTSELRALEILGIFEEYLELRINPRKLVIYPIPKCPMDMQWANGLDIQADGFKYLG</sequence>
<dbReference type="Proteomes" id="UP001066276">
    <property type="component" value="Chromosome 10"/>
</dbReference>
<proteinExistence type="predicted"/>
<comment type="caution">
    <text evidence="1">The sequence shown here is derived from an EMBL/GenBank/DDBJ whole genome shotgun (WGS) entry which is preliminary data.</text>
</comment>
<evidence type="ECO:0000313" key="1">
    <source>
        <dbReference type="EMBL" id="KAJ1097079.1"/>
    </source>
</evidence>
<protein>
    <submittedName>
        <fullName evidence="1">Uncharacterized protein</fullName>
    </submittedName>
</protein>
<dbReference type="AlphaFoldDB" id="A0AAV7M1Q6"/>
<keyword evidence="2" id="KW-1185">Reference proteome</keyword>